<organism evidence="2 3">
    <name type="scientific">Sphenostylis stenocarpa</name>
    <dbReference type="NCBI Taxonomy" id="92480"/>
    <lineage>
        <taxon>Eukaryota</taxon>
        <taxon>Viridiplantae</taxon>
        <taxon>Streptophyta</taxon>
        <taxon>Embryophyta</taxon>
        <taxon>Tracheophyta</taxon>
        <taxon>Spermatophyta</taxon>
        <taxon>Magnoliopsida</taxon>
        <taxon>eudicotyledons</taxon>
        <taxon>Gunneridae</taxon>
        <taxon>Pentapetalae</taxon>
        <taxon>rosids</taxon>
        <taxon>fabids</taxon>
        <taxon>Fabales</taxon>
        <taxon>Fabaceae</taxon>
        <taxon>Papilionoideae</taxon>
        <taxon>50 kb inversion clade</taxon>
        <taxon>NPAAA clade</taxon>
        <taxon>indigoferoid/millettioid clade</taxon>
        <taxon>Phaseoleae</taxon>
        <taxon>Sphenostylis</taxon>
    </lineage>
</organism>
<sequence>MPVTWQRSSFNFSRPLLLKFMMKKSPSHQQSEACYYEVCGFDLHNNGFSQLLEGAKKNVSSSSVHAEEYGKRGSEKVKKEKKSWKRNLKPSWWKGDMKRSVLKFRKREIPYMSLHQQNLPRGGHSYGPLYVVT</sequence>
<protein>
    <submittedName>
        <fullName evidence="2">Uncharacterized protein</fullName>
    </submittedName>
</protein>
<feature type="region of interest" description="Disordered" evidence="1">
    <location>
        <begin position="59"/>
        <end position="84"/>
    </location>
</feature>
<dbReference type="Proteomes" id="UP001189624">
    <property type="component" value="Chromosome 9"/>
</dbReference>
<dbReference type="PANTHER" id="PTHR35488:SF4">
    <property type="entry name" value="DUF4005 DOMAIN-CONTAINING PROTEIN"/>
    <property type="match status" value="1"/>
</dbReference>
<dbReference type="AlphaFoldDB" id="A0AA86T032"/>
<evidence type="ECO:0000256" key="1">
    <source>
        <dbReference type="SAM" id="MobiDB-lite"/>
    </source>
</evidence>
<accession>A0AA86T032</accession>
<evidence type="ECO:0000313" key="2">
    <source>
        <dbReference type="EMBL" id="CAJ1976062.1"/>
    </source>
</evidence>
<dbReference type="Gramene" id="rna-AYBTSS11_LOCUS28192">
    <property type="protein sequence ID" value="CAJ1976062.1"/>
    <property type="gene ID" value="gene-AYBTSS11_LOCUS28192"/>
</dbReference>
<dbReference type="PANTHER" id="PTHR35488">
    <property type="entry name" value="OS05G0358900 PROTEIN-RELATED"/>
    <property type="match status" value="1"/>
</dbReference>
<keyword evidence="3" id="KW-1185">Reference proteome</keyword>
<evidence type="ECO:0000313" key="3">
    <source>
        <dbReference type="Proteomes" id="UP001189624"/>
    </source>
</evidence>
<reference evidence="2" key="1">
    <citation type="submission" date="2023-10" db="EMBL/GenBank/DDBJ databases">
        <authorList>
            <person name="Domelevo Entfellner J.-B."/>
        </authorList>
    </citation>
    <scope>NUCLEOTIDE SEQUENCE</scope>
</reference>
<feature type="compositionally biased region" description="Basic and acidic residues" evidence="1">
    <location>
        <begin position="65"/>
        <end position="78"/>
    </location>
</feature>
<dbReference type="EMBL" id="OY731406">
    <property type="protein sequence ID" value="CAJ1976062.1"/>
    <property type="molecule type" value="Genomic_DNA"/>
</dbReference>
<name>A0AA86T032_9FABA</name>
<proteinExistence type="predicted"/>
<gene>
    <name evidence="2" type="ORF">AYBTSS11_LOCUS28192</name>
</gene>